<reference evidence="1 2" key="1">
    <citation type="submission" date="2016-07" db="EMBL/GenBank/DDBJ databases">
        <title>Comparative genomics of the entomopathogenic fungus Beauveria bassiana.</title>
        <authorList>
            <person name="Valero Jimenez C.A."/>
            <person name="Zwaan B.J."/>
            <person name="Van Kan J.A."/>
            <person name="Takken W."/>
            <person name="Debets A.J."/>
            <person name="Schoustra S.E."/>
            <person name="Koenraadt C.J."/>
        </authorList>
    </citation>
    <scope>NUCLEOTIDE SEQUENCE [LARGE SCALE GENOMIC DNA]</scope>
    <source>
        <strain evidence="1 2">ARSEF 8028</strain>
    </source>
</reference>
<dbReference type="OrthoDB" id="5068804at2759"/>
<dbReference type="EMBL" id="JRHA01000002">
    <property type="protein sequence ID" value="PQK10249.1"/>
    <property type="molecule type" value="Genomic_DNA"/>
</dbReference>
<comment type="caution">
    <text evidence="1">The sequence shown here is derived from an EMBL/GenBank/DDBJ whole genome shotgun (WGS) entry which is preliminary data.</text>
</comment>
<sequence>MEAGTDDLRNAVINDGFWTIEDETIGKTLDELVNSGFHIQTVPGMELCNAAVFGNKLVKDTTRSFFRQSTLGFYRKFGKTKNTHCVLPRTRELRILLIFVWSSRSRMRFYPQTHLQNLGAVPAGNGLFMLPNLAEESPVIRGLAPTEVTMDHGGLAILDARTWWKIEAGTFVMFGIMTPEESEHWLKMPLPVTLSDAVSQMTDENMSMNVRFFDPNSISTATDSALHAGK</sequence>
<organism evidence="1 2">
    <name type="scientific">Beauveria bassiana</name>
    <name type="common">White muscardine disease fungus</name>
    <name type="synonym">Tritirachium shiotae</name>
    <dbReference type="NCBI Taxonomy" id="176275"/>
    <lineage>
        <taxon>Eukaryota</taxon>
        <taxon>Fungi</taxon>
        <taxon>Dikarya</taxon>
        <taxon>Ascomycota</taxon>
        <taxon>Pezizomycotina</taxon>
        <taxon>Sordariomycetes</taxon>
        <taxon>Hypocreomycetidae</taxon>
        <taxon>Hypocreales</taxon>
        <taxon>Cordycipitaceae</taxon>
        <taxon>Beauveria</taxon>
    </lineage>
</organism>
<dbReference type="AlphaFoldDB" id="A0A2S7Y2H8"/>
<dbReference type="Proteomes" id="UP000237441">
    <property type="component" value="Unassembled WGS sequence"/>
</dbReference>
<protein>
    <submittedName>
        <fullName evidence="1">Uncharacterized protein</fullName>
    </submittedName>
</protein>
<proteinExistence type="predicted"/>
<evidence type="ECO:0000313" key="1">
    <source>
        <dbReference type="EMBL" id="PQK10249.1"/>
    </source>
</evidence>
<evidence type="ECO:0000313" key="2">
    <source>
        <dbReference type="Proteomes" id="UP000237441"/>
    </source>
</evidence>
<accession>A0A2S7Y2H8</accession>
<name>A0A2S7Y2H8_BEABA</name>
<gene>
    <name evidence="1" type="ORF">BB8028_0002g05730</name>
</gene>